<proteinExistence type="predicted"/>
<dbReference type="EMBL" id="JAGTIS010000001">
    <property type="protein sequence ID" value="MBT8764779.1"/>
    <property type="molecule type" value="Genomic_DNA"/>
</dbReference>
<protein>
    <submittedName>
        <fullName evidence="1">HAD family phosphatase</fullName>
    </submittedName>
</protein>
<organism evidence="1 2">
    <name type="scientific">Metapseudomonas boanensis</name>
    <dbReference type="NCBI Taxonomy" id="2822138"/>
    <lineage>
        <taxon>Bacteria</taxon>
        <taxon>Pseudomonadati</taxon>
        <taxon>Pseudomonadota</taxon>
        <taxon>Gammaproteobacteria</taxon>
        <taxon>Pseudomonadales</taxon>
        <taxon>Pseudomonadaceae</taxon>
        <taxon>Metapseudomonas</taxon>
    </lineage>
</organism>
<keyword evidence="2" id="KW-1185">Reference proteome</keyword>
<dbReference type="InterPro" id="IPR036412">
    <property type="entry name" value="HAD-like_sf"/>
</dbReference>
<dbReference type="Gene3D" id="3.40.50.1000">
    <property type="entry name" value="HAD superfamily/HAD-like"/>
    <property type="match status" value="1"/>
</dbReference>
<comment type="caution">
    <text evidence="1">The sequence shown here is derived from an EMBL/GenBank/DDBJ whole genome shotgun (WGS) entry which is preliminary data.</text>
</comment>
<dbReference type="InterPro" id="IPR023214">
    <property type="entry name" value="HAD_sf"/>
</dbReference>
<sequence length="246" mass="25997">MPRNPLPRFNAILFGLSGCLVDFGARTLPVALGRLLPNCPAGRLAEACALPADAALAHALAAPATTAQRELFEQHLQQAALEHSETVTDLEQLAEPKAFQGVPCAWLDELPPKTCANLATPLPAWLPGSSPVAGRPWPAPDQCWQALSSLGVDRLAGCVVVSASPRLLQAGLNAGLWTIGLATSGVLCGKAPSDWHALDSTERDRLRAVATLELYRLGAHSVIDHLGELGPCLVDLAVRRQKGEKP</sequence>
<reference evidence="1 2" key="1">
    <citation type="submission" date="2021-04" db="EMBL/GenBank/DDBJ databases">
        <title>Pseudomonas boanensis sp. nov., a bacterium isolated from river water used for household purposes in Boane District, Mozambique.</title>
        <authorList>
            <person name="Nicklasson M."/>
            <person name="Martin-Rodriguez A.J."/>
            <person name="Thorell K."/>
            <person name="Neves L."/>
            <person name="Mussagy A."/>
            <person name="Rydberg H.A."/>
            <person name="Hernroth B."/>
            <person name="Svensson-Stadler L."/>
            <person name="Sjoling A."/>
        </authorList>
    </citation>
    <scope>NUCLEOTIDE SEQUENCE [LARGE SCALE GENOMIC DNA]</scope>
    <source>
        <strain evidence="1 2">DB1</strain>
    </source>
</reference>
<dbReference type="Proteomes" id="UP001519667">
    <property type="component" value="Unassembled WGS sequence"/>
</dbReference>
<dbReference type="RefSeq" id="WP_215369182.1">
    <property type="nucleotide sequence ID" value="NZ_JAGTIS010000001.1"/>
</dbReference>
<gene>
    <name evidence="1" type="ORF">J7302_01250</name>
</gene>
<evidence type="ECO:0000313" key="1">
    <source>
        <dbReference type="EMBL" id="MBT8764779.1"/>
    </source>
</evidence>
<accession>A0ABS5XAR5</accession>
<dbReference type="SUPFAM" id="SSF56784">
    <property type="entry name" value="HAD-like"/>
    <property type="match status" value="1"/>
</dbReference>
<dbReference type="PROSITE" id="PS51257">
    <property type="entry name" value="PROKAR_LIPOPROTEIN"/>
    <property type="match status" value="1"/>
</dbReference>
<evidence type="ECO:0000313" key="2">
    <source>
        <dbReference type="Proteomes" id="UP001519667"/>
    </source>
</evidence>
<name>A0ABS5XAR5_9GAMM</name>